<keyword evidence="7" id="KW-0072">Autophagy</keyword>
<feature type="region of interest" description="Disordered" evidence="12">
    <location>
        <begin position="1471"/>
        <end position="1501"/>
    </location>
</feature>
<dbReference type="PANTHER" id="PTHR13190">
    <property type="entry name" value="AUTOPHAGY-RELATED 2, ISOFORM A"/>
    <property type="match status" value="1"/>
</dbReference>
<evidence type="ECO:0000256" key="6">
    <source>
        <dbReference type="ARBA" id="ARBA00022824"/>
    </source>
</evidence>
<evidence type="ECO:0000256" key="11">
    <source>
        <dbReference type="ARBA" id="ARBA00024615"/>
    </source>
</evidence>
<dbReference type="GO" id="GO:0005789">
    <property type="term" value="C:endoplasmic reticulum membrane"/>
    <property type="evidence" value="ECO:0007669"/>
    <property type="project" value="UniProtKB-SubCell"/>
</dbReference>
<gene>
    <name evidence="13" type="ORF">CM83_36091</name>
</gene>
<evidence type="ECO:0000256" key="5">
    <source>
        <dbReference type="ARBA" id="ARBA00022448"/>
    </source>
</evidence>
<protein>
    <recommendedName>
        <fullName evidence="4">Autophagy-related protein 2</fullName>
    </recommendedName>
</protein>
<dbReference type="GO" id="GO:0000422">
    <property type="term" value="P:autophagy of mitochondrion"/>
    <property type="evidence" value="ECO:0007669"/>
    <property type="project" value="TreeGrafter"/>
</dbReference>
<dbReference type="GO" id="GO:0061709">
    <property type="term" value="P:reticulophagy"/>
    <property type="evidence" value="ECO:0007669"/>
    <property type="project" value="TreeGrafter"/>
</dbReference>
<reference evidence="13" key="2">
    <citation type="submission" date="2014-07" db="EMBL/GenBank/DDBJ databases">
        <authorList>
            <person name="Hull J."/>
        </authorList>
    </citation>
    <scope>NUCLEOTIDE SEQUENCE</scope>
</reference>
<comment type="catalytic activity">
    <reaction evidence="11">
        <text>a 1,2-diacyl-sn-glycero-3-phosphoethanolamine(in) = a 1,2-diacyl-sn-glycero-3-phosphoethanolamine(out)</text>
        <dbReference type="Rhea" id="RHEA:38895"/>
        <dbReference type="ChEBI" id="CHEBI:64612"/>
    </reaction>
</comment>
<evidence type="ECO:0000256" key="12">
    <source>
        <dbReference type="SAM" id="MobiDB-lite"/>
    </source>
</evidence>
<dbReference type="GO" id="GO:0061723">
    <property type="term" value="P:glycophagy"/>
    <property type="evidence" value="ECO:0007669"/>
    <property type="project" value="TreeGrafter"/>
</dbReference>
<evidence type="ECO:0000256" key="2">
    <source>
        <dbReference type="ARBA" id="ARBA00004623"/>
    </source>
</evidence>
<comment type="subcellular location">
    <subcellularLocation>
        <location evidence="1">Endoplasmic reticulum membrane</location>
        <topology evidence="1">Peripheral membrane protein</topology>
    </subcellularLocation>
    <subcellularLocation>
        <location evidence="2">Preautophagosomal structure membrane</location>
        <topology evidence="2">Peripheral membrane protein</topology>
    </subcellularLocation>
</comment>
<organism evidence="13">
    <name type="scientific">Lygus hesperus</name>
    <name type="common">Western plant bug</name>
    <dbReference type="NCBI Taxonomy" id="30085"/>
    <lineage>
        <taxon>Eukaryota</taxon>
        <taxon>Metazoa</taxon>
        <taxon>Ecdysozoa</taxon>
        <taxon>Arthropoda</taxon>
        <taxon>Hexapoda</taxon>
        <taxon>Insecta</taxon>
        <taxon>Pterygota</taxon>
        <taxon>Neoptera</taxon>
        <taxon>Paraneoptera</taxon>
        <taxon>Hemiptera</taxon>
        <taxon>Heteroptera</taxon>
        <taxon>Panheteroptera</taxon>
        <taxon>Cimicomorpha</taxon>
        <taxon>Miridae</taxon>
        <taxon>Mirini</taxon>
        <taxon>Lygus</taxon>
    </lineage>
</organism>
<dbReference type="GO" id="GO:0034045">
    <property type="term" value="C:phagophore assembly site membrane"/>
    <property type="evidence" value="ECO:0007669"/>
    <property type="project" value="UniProtKB-SubCell"/>
</dbReference>
<evidence type="ECO:0000256" key="9">
    <source>
        <dbReference type="ARBA" id="ARBA00023136"/>
    </source>
</evidence>
<dbReference type="GO" id="GO:0061908">
    <property type="term" value="C:phagophore"/>
    <property type="evidence" value="ECO:0007669"/>
    <property type="project" value="TreeGrafter"/>
</dbReference>
<keyword evidence="8" id="KW-0445">Lipid transport</keyword>
<keyword evidence="9" id="KW-0472">Membrane</keyword>
<dbReference type="PANTHER" id="PTHR13190:SF1">
    <property type="entry name" value="AUTOPHAGY-RELATED 2, ISOFORM A"/>
    <property type="match status" value="1"/>
</dbReference>
<keyword evidence="5" id="KW-0813">Transport</keyword>
<evidence type="ECO:0000256" key="3">
    <source>
        <dbReference type="ARBA" id="ARBA00009714"/>
    </source>
</evidence>
<evidence type="ECO:0000256" key="4">
    <source>
        <dbReference type="ARBA" id="ARBA00018070"/>
    </source>
</evidence>
<comment type="similarity">
    <text evidence="3">Belongs to the ATG2 family.</text>
</comment>
<dbReference type="EMBL" id="GBHO01018318">
    <property type="protein sequence ID" value="JAG25286.1"/>
    <property type="molecule type" value="Transcribed_RNA"/>
</dbReference>
<dbReference type="Pfam" id="PF13329">
    <property type="entry name" value="ATG2_CAD"/>
    <property type="match status" value="1"/>
</dbReference>
<name>A0A0A9Y0W2_LYGHE</name>
<accession>A0A0A9Y0W2</accession>
<dbReference type="InterPro" id="IPR026849">
    <property type="entry name" value="ATG2"/>
</dbReference>
<evidence type="ECO:0000256" key="10">
    <source>
        <dbReference type="ARBA" id="ARBA00024479"/>
    </source>
</evidence>
<dbReference type="GO" id="GO:0034727">
    <property type="term" value="P:piecemeal microautophagy of the nucleus"/>
    <property type="evidence" value="ECO:0007669"/>
    <property type="project" value="TreeGrafter"/>
</dbReference>
<comment type="catalytic activity">
    <reaction evidence="10">
        <text>a 1,2-diacyl-sn-glycero-3-phospho-L-serine(in) = a 1,2-diacyl-sn-glycero-3-phospho-L-serine(out)</text>
        <dbReference type="Rhea" id="RHEA:38663"/>
        <dbReference type="ChEBI" id="CHEBI:57262"/>
    </reaction>
</comment>
<dbReference type="GO" id="GO:0006869">
    <property type="term" value="P:lipid transport"/>
    <property type="evidence" value="ECO:0007669"/>
    <property type="project" value="UniProtKB-KW"/>
</dbReference>
<evidence type="ECO:0000256" key="1">
    <source>
        <dbReference type="ARBA" id="ARBA00004406"/>
    </source>
</evidence>
<dbReference type="GO" id="GO:0000045">
    <property type="term" value="P:autophagosome assembly"/>
    <property type="evidence" value="ECO:0007669"/>
    <property type="project" value="TreeGrafter"/>
</dbReference>
<evidence type="ECO:0000256" key="8">
    <source>
        <dbReference type="ARBA" id="ARBA00023055"/>
    </source>
</evidence>
<evidence type="ECO:0000256" key="7">
    <source>
        <dbReference type="ARBA" id="ARBA00023006"/>
    </source>
</evidence>
<evidence type="ECO:0000313" key="13">
    <source>
        <dbReference type="EMBL" id="JAG25286.1"/>
    </source>
</evidence>
<dbReference type="GO" id="GO:0043495">
    <property type="term" value="F:protein-membrane adaptor activity"/>
    <property type="evidence" value="ECO:0007669"/>
    <property type="project" value="TreeGrafter"/>
</dbReference>
<feature type="compositionally biased region" description="Basic and acidic residues" evidence="12">
    <location>
        <begin position="1688"/>
        <end position="1701"/>
    </location>
</feature>
<proteinExistence type="inferred from homology"/>
<sequence length="1991" mass="222834">MSWYLQWSDSIKKRACRYLLQRYLGQFLEEKLTLDQLSVDIYCGTGSVSNVAIDVQALNELGESKNLPFEFVDGFVSGISVSIPWATLFTESIYVEVSGMQITIQPKQRPENAASMLESMWSSMASSIQLAAECLKNEPPPPEDKEGGNVNNMEGLEIFAQAIESILTRVKVKLVNTSIRLEHLPKEGLNGIALEVRIRNIRYCDETTCDFNCDEVIENPQLSSSFAIKKFFCDGISFYTDEFPVEGRTVSKWVISEDMELSPKGCDKSRDPAEPILIGKLSGHQEITLKLKMDPLAVGPKVDFELNLGSLIFFLSPRQLYLIVEIMQSLASPHTQDTSNVSSKKRYAEKMMSSRDFKKVEQDLQETLSFPPFLYSPNSQQVMSQGKGWSSPSFEDIEDEFLPMQLDNVMTGSVMSDNTTDTSFTSYSGTYVSKSDSFSQHSTGHGGHPFRKNHEKGLSIDTEVLEETCAFHMRLSSLAVMVLHEDILTLGLDTCELTPSSVSTMQHISEEFFSQLGKFAVSGNKDFDASKEAFIKCCKHNHLRLLGATLIIEGNDSRNGSNSLLSSFISIASLELLECLVEKTSSNTGEPQYVELLKFMSHKNLEFPIKPHVPLSNQPDLRLHMQRIVKHRHSRITSSIEISLRLEQCWSELDLSIFDRISTVITPQKLCHTTSSAKEIMDQQLSFTHAVESSVHNVKTFYFKVLSPAFVIKFRFPVPDLRPVHEKGRFPWWQRSVRKDVLYINMVDATFVTDVHCDSSVQEYHLACKEITFLFKEGDTDVAVPFIVASGDSPSASASDPYPRILLRLCPTQMVGGMDETCEKEDKSAGLSYSSFMDHSSKEPSPFMSKKVVHESDTHHRTASDGEELVIPGCKEDIAKFVDHAIEDSRVHLEVQLPFLSVEFPSKHLYEVIYNRLSSDLSLWQSSSSKYNSKPNVNCSASLLHPSFSMCKSGMQYDSDESDDDSDDMKPLIDTKVLDRPNQSFFTLSVKVSKGVLDVCPNVKDIKNIIIPDKFGEIYFDLQEGNLFFVSNYKGRSHKNYVCLQVKSVEVYHKACVDKLSLERKVKHSRTSPSYLDPILLRSNEEVLVTSMNPEGRDGNMLVTAVSTDVNERRTKTIKVACSLNGATLKHRVAVAYSSWLTQFLDFFDIVNYPVKGYDSPQIITELYFHLWDSAVDYRPLFLPYRCVITMGNLSISSNIAARTKTSTLRFIAEEGNLFISDVDCNHSSPPNLQTDYVSVMQLGLFELSLRLSDQPNLPKMDLKASNNILNIRTCSDSAAALAQLITYFASDGDLMKNEPPTNSGSVRETSSTIGKEDLHTDLTESTVVRVNDMMEDAMKEISGGNGGMNSTCKGESNKEIEEDIEVFFFPDERNAANHHPTDWGGMENDNDFCVLEHESGITGVKPDGEQPAIHVLIENPVEIIENHFNITVGKSDLLRTPKSYPNPSYKYALSDMNVVWHMYGGKDFRPKSQNKKNVKFEKRESSSAGSSPVKKPKNGKRNDNLLEACYTAGKLKETCRISAKSKSKIPKACSAQWIIAGGPNREHNVLMELQFNKVKFVHEIYPELSLYASRQVLIIHEFEIRDKLSTSQINKFLYQYSSESSPRQSNANMMVIKAVHLRPDPRQNIQETCLKVSLLPLRLNIDQDSLEFLVTFFTQLSGINYAAEDDDGNPGTLPTHPDPVMSVDKKDGSEIDDVPDSKSLNKEKIAADKCRSPMYIRNFVFSPEVPIKIDYEGKHVDLTHGPLAGLIMGLGQLNCLQIKLKRLSYKHGLLGFDKLITYAMNEWIQDIKKSQVPCLLGGLGPMHALVQLFQGIRDLFWLPIEQYQKDGRIVRGLQRGANSFTTSTAIAALELTARIVQAIQSIAEAAFDMVSPGPSVRRSNGTKFKKQHSYSHPADIREGVANAYILVKEGLGETAEAIVRVASAEAEQKGAVGAVGGVLRQIPPSVVQQLILASAATSNLLSGVRSQLAPDSRREANYKWKKNVPV</sequence>
<dbReference type="GO" id="GO:0032266">
    <property type="term" value="F:phosphatidylinositol-3-phosphate binding"/>
    <property type="evidence" value="ECO:0007669"/>
    <property type="project" value="TreeGrafter"/>
</dbReference>
<reference evidence="13" key="1">
    <citation type="journal article" date="2014" name="PLoS ONE">
        <title>Transcriptome-Based Identification of ABC Transporters in the Western Tarnished Plant Bug Lygus hesperus.</title>
        <authorList>
            <person name="Hull J.J."/>
            <person name="Chaney K."/>
            <person name="Geib S.M."/>
            <person name="Fabrick J.A."/>
            <person name="Brent C.S."/>
            <person name="Walsh D."/>
            <person name="Lavine L.C."/>
        </authorList>
    </citation>
    <scope>NUCLEOTIDE SEQUENCE</scope>
</reference>
<feature type="region of interest" description="Disordered" evidence="12">
    <location>
        <begin position="1669"/>
        <end position="1701"/>
    </location>
</feature>
<keyword evidence="6" id="KW-0256">Endoplasmic reticulum</keyword>